<dbReference type="OrthoDB" id="1955608at2"/>
<dbReference type="PaxDb" id="610130-Closa_2742"/>
<sequence>MKNTRIMNWICNFFSQMRAALADQLGEIDTSVYEQAVKNAVGCSSSQASKTMKIGRTNYTVNLHFLPDGRSIEDCVESLIVSKAQT</sequence>
<evidence type="ECO:0000313" key="1">
    <source>
        <dbReference type="EMBL" id="ADL05286.1"/>
    </source>
</evidence>
<accession>D9R5V3</accession>
<proteinExistence type="predicted"/>
<dbReference type="HOGENOM" id="CLU_2492457_0_0_9"/>
<reference evidence="1" key="1">
    <citation type="submission" date="2010-07" db="EMBL/GenBank/DDBJ databases">
        <title>Complete sequence of Clostridium saccharolyticum WM1.</title>
        <authorList>
            <consortium name="US DOE Joint Genome Institute"/>
            <person name="Lucas S."/>
            <person name="Copeland A."/>
            <person name="Lapidus A."/>
            <person name="Cheng J.-F."/>
            <person name="Bruce D."/>
            <person name="Goodwin L."/>
            <person name="Pitluck S."/>
            <person name="Chertkov O."/>
            <person name="Detter J.C."/>
            <person name="Han C."/>
            <person name="Tapia R."/>
            <person name="Land M."/>
            <person name="Hauser L."/>
            <person name="Chang Y.-J."/>
            <person name="Jeffries C."/>
            <person name="Kyrpides N."/>
            <person name="Ivanova N."/>
            <person name="Mikhailova N."/>
            <person name="Mouttaki H."/>
            <person name="Lin L."/>
            <person name="Zhou J."/>
            <person name="Hemme C.L."/>
            <person name="Woyke T."/>
        </authorList>
    </citation>
    <scope>NUCLEOTIDE SEQUENCE [LARGE SCALE GENOMIC DNA]</scope>
    <source>
        <strain evidence="1">WM1</strain>
    </source>
</reference>
<gene>
    <name evidence="1" type="ordered locus">Closa_2742</name>
</gene>
<organism evidence="1 2">
    <name type="scientific">Lacrimispora saccharolytica (strain ATCC 35040 / DSM 2544 / NRCC 2533 / WM1)</name>
    <name type="common">Clostridium saccharolyticum</name>
    <dbReference type="NCBI Taxonomy" id="610130"/>
    <lineage>
        <taxon>Bacteria</taxon>
        <taxon>Bacillati</taxon>
        <taxon>Bacillota</taxon>
        <taxon>Clostridia</taxon>
        <taxon>Lachnospirales</taxon>
        <taxon>Lachnospiraceae</taxon>
        <taxon>Lacrimispora</taxon>
    </lineage>
</organism>
<keyword evidence="2" id="KW-1185">Reference proteome</keyword>
<dbReference type="Proteomes" id="UP000001662">
    <property type="component" value="Chromosome"/>
</dbReference>
<name>D9R5V3_LACSW</name>
<dbReference type="KEGG" id="csh:Closa_2742"/>
<dbReference type="RefSeq" id="WP_013273370.1">
    <property type="nucleotide sequence ID" value="NC_014376.1"/>
</dbReference>
<evidence type="ECO:0000313" key="2">
    <source>
        <dbReference type="Proteomes" id="UP000001662"/>
    </source>
</evidence>
<protein>
    <submittedName>
        <fullName evidence="1">Uncharacterized protein</fullName>
    </submittedName>
</protein>
<dbReference type="EMBL" id="CP002109">
    <property type="protein sequence ID" value="ADL05286.1"/>
    <property type="molecule type" value="Genomic_DNA"/>
</dbReference>
<dbReference type="AlphaFoldDB" id="D9R5V3"/>